<feature type="compositionally biased region" description="Polar residues" evidence="3">
    <location>
        <begin position="709"/>
        <end position="721"/>
    </location>
</feature>
<feature type="compositionally biased region" description="Low complexity" evidence="3">
    <location>
        <begin position="722"/>
        <end position="732"/>
    </location>
</feature>
<feature type="compositionally biased region" description="Polar residues" evidence="3">
    <location>
        <begin position="777"/>
        <end position="789"/>
    </location>
</feature>
<dbReference type="InterPro" id="IPR001487">
    <property type="entry name" value="Bromodomain"/>
</dbReference>
<evidence type="ECO:0000313" key="5">
    <source>
        <dbReference type="Proteomes" id="UP000189703"/>
    </source>
</evidence>
<dbReference type="OMA" id="SYKFRQA"/>
<feature type="region of interest" description="Disordered" evidence="3">
    <location>
        <begin position="292"/>
        <end position="374"/>
    </location>
</feature>
<evidence type="ECO:0000256" key="2">
    <source>
        <dbReference type="PROSITE-ProRule" id="PRU00035"/>
    </source>
</evidence>
<dbReference type="PROSITE" id="PS50014">
    <property type="entry name" value="BROMODOMAIN_2"/>
    <property type="match status" value="1"/>
</dbReference>
<dbReference type="InterPro" id="IPR051831">
    <property type="entry name" value="Bromodomain_contain_prot"/>
</dbReference>
<dbReference type="STRING" id="4432.A0A1U7Z1Y6"/>
<accession>A0A1U7Z1Y6</accession>
<feature type="compositionally biased region" description="Basic and acidic residues" evidence="3">
    <location>
        <begin position="292"/>
        <end position="306"/>
    </location>
</feature>
<feature type="compositionally biased region" description="Polar residues" evidence="3">
    <location>
        <begin position="169"/>
        <end position="189"/>
    </location>
</feature>
<dbReference type="RefSeq" id="XP_010247087.1">
    <property type="nucleotide sequence ID" value="XM_010248785.2"/>
</dbReference>
<feature type="domain" description="Bromo" evidence="4">
    <location>
        <begin position="206"/>
        <end position="276"/>
    </location>
</feature>
<feature type="compositionally biased region" description="Acidic residues" evidence="3">
    <location>
        <begin position="88"/>
        <end position="99"/>
    </location>
</feature>
<dbReference type="eggNOG" id="KOG0955">
    <property type="taxonomic scope" value="Eukaryota"/>
</dbReference>
<keyword evidence="5" id="KW-1185">Reference proteome</keyword>
<sequence>MGKVVEKKKKKKGRPSLLDLQKRSLRQQQEQQQQQQQKRNPNSNPYSNHVRNPIVPNPNPNPNPNRRFTRRNPCPDGTAVSSERNEGGDADVDEDDDDEPNGRRREKKLKFVLRLPAHQQQHNSSLNSGSYGSDSNAEDDNGETPHKRRKINAVFDGSGHSDAEKGAKSNFSSKGTGSLPGTQLETGPTTPLPDKKLLVFILDRLQKKDTYGVFSEPVDPEELPDYHEVIEHPMDFGTVRKKLDGGAYSNLEQFEKDVFLICSNAMTYNASDTIYFRQARSIQELAKKNFENLRQDSDDNEPEPKIVRRGRPPTKNLKKPQGRPSLERAGSEFSGATLASGGDGAMWSHSYDIKRGPPLDGSGPTDTSARAIQGSGSGEAYTSWLADHKTERNDEFSGLKGMSMKCGKKQFILDENRRNTYLQSHILVGGREPSVFTTFDGEKKLLMAVGLHSEHGYTRSLARFAANLGPIAWRVASKKISRTLPAGMKFGPGWVGENDAQPQQLQLQSTSPPGQLPSQSLPPLQVSSSMVSPRLMELKEDRPPENQEHSKNLPSNGLSSRFPANSALSSSEATNRSVVPTTEGVEAGRCLKQDSGLTLLNNGGSGAIRPRPPFQIHQGPILQPAMNGVRGGFGSNLAAQMGKVVRPARPSGSFGSETSMPSRSPPDMVSRTTNINNSGSDNNNKNNNNNNNTSNNNNNNVVHSAPVNHLQSDNTKLPVTGSSMNPSSISSSALVDSGDKTQEAATAPGSGLRPITTWRGLSLQQKPDTIPPDLNVRFQSPGSPNSSVRVESPQPDLALQL</sequence>
<feature type="region of interest" description="Disordered" evidence="3">
    <location>
        <begin position="504"/>
        <end position="589"/>
    </location>
</feature>
<name>A0A1U7Z1Y6_NELNU</name>
<evidence type="ECO:0000256" key="1">
    <source>
        <dbReference type="ARBA" id="ARBA00023117"/>
    </source>
</evidence>
<feature type="compositionally biased region" description="Basic residues" evidence="3">
    <location>
        <begin position="307"/>
        <end position="321"/>
    </location>
</feature>
<dbReference type="PANTHER" id="PTHR22881">
    <property type="entry name" value="BROMODOMAIN CONTAINING PROTEIN"/>
    <property type="match status" value="1"/>
</dbReference>
<dbReference type="PANTHER" id="PTHR22881:SF27">
    <property type="entry name" value="BROMODOMAIN CONTAINING 7_9"/>
    <property type="match status" value="1"/>
</dbReference>
<feature type="compositionally biased region" description="Polar residues" evidence="3">
    <location>
        <begin position="38"/>
        <end position="47"/>
    </location>
</feature>
<dbReference type="FunCoup" id="A0A1U7Z1Y6">
    <property type="interactions" value="2115"/>
</dbReference>
<dbReference type="SMART" id="SM00297">
    <property type="entry name" value="BROMO"/>
    <property type="match status" value="1"/>
</dbReference>
<reference evidence="6" key="1">
    <citation type="submission" date="2025-08" db="UniProtKB">
        <authorList>
            <consortium name="RefSeq"/>
        </authorList>
    </citation>
    <scope>IDENTIFICATION</scope>
</reference>
<dbReference type="PRINTS" id="PR00503">
    <property type="entry name" value="BROMODOMAIN"/>
</dbReference>
<dbReference type="InterPro" id="IPR018359">
    <property type="entry name" value="Bromodomain_CS"/>
</dbReference>
<dbReference type="InParanoid" id="A0A1U7Z1Y6"/>
<evidence type="ECO:0000313" key="6">
    <source>
        <dbReference type="RefSeq" id="XP_010247087.1"/>
    </source>
</evidence>
<dbReference type="AlphaFoldDB" id="A0A1U7Z1Y6"/>
<dbReference type="OrthoDB" id="21449at2759"/>
<feature type="compositionally biased region" description="Polar residues" evidence="3">
    <location>
        <begin position="653"/>
        <end position="662"/>
    </location>
</feature>
<dbReference type="CDD" id="cd04369">
    <property type="entry name" value="Bromodomain"/>
    <property type="match status" value="1"/>
</dbReference>
<feature type="region of interest" description="Disordered" evidence="3">
    <location>
        <begin position="645"/>
        <end position="801"/>
    </location>
</feature>
<dbReference type="Gene3D" id="1.20.920.10">
    <property type="entry name" value="Bromodomain-like"/>
    <property type="match status" value="1"/>
</dbReference>
<dbReference type="SUPFAM" id="SSF47370">
    <property type="entry name" value="Bromodomain"/>
    <property type="match status" value="1"/>
</dbReference>
<gene>
    <name evidence="6" type="primary">LOC104590213</name>
</gene>
<feature type="compositionally biased region" description="Basic and acidic residues" evidence="3">
    <location>
        <begin position="536"/>
        <end position="551"/>
    </location>
</feature>
<dbReference type="GeneID" id="104590213"/>
<dbReference type="Pfam" id="PF00439">
    <property type="entry name" value="Bromodomain"/>
    <property type="match status" value="1"/>
</dbReference>
<proteinExistence type="predicted"/>
<dbReference type="Proteomes" id="UP000189703">
    <property type="component" value="Unplaced"/>
</dbReference>
<protein>
    <submittedName>
        <fullName evidence="6">Bromodomain-containing protein DDB_G0270170-like</fullName>
    </submittedName>
</protein>
<feature type="compositionally biased region" description="Low complexity" evidence="3">
    <location>
        <begin position="672"/>
        <end position="700"/>
    </location>
</feature>
<keyword evidence="1 2" id="KW-0103">Bromodomain</keyword>
<feature type="compositionally biased region" description="Low complexity" evidence="3">
    <location>
        <begin position="123"/>
        <end position="135"/>
    </location>
</feature>
<feature type="compositionally biased region" description="Low complexity" evidence="3">
    <location>
        <begin position="27"/>
        <end position="37"/>
    </location>
</feature>
<feature type="compositionally biased region" description="Polar residues" evidence="3">
    <location>
        <begin position="552"/>
        <end position="580"/>
    </location>
</feature>
<feature type="compositionally biased region" description="Low complexity" evidence="3">
    <location>
        <begin position="504"/>
        <end position="533"/>
    </location>
</feature>
<evidence type="ECO:0000256" key="3">
    <source>
        <dbReference type="SAM" id="MobiDB-lite"/>
    </source>
</evidence>
<evidence type="ECO:0000259" key="4">
    <source>
        <dbReference type="PROSITE" id="PS50014"/>
    </source>
</evidence>
<feature type="compositionally biased region" description="Basic residues" evidence="3">
    <location>
        <begin position="1"/>
        <end position="14"/>
    </location>
</feature>
<feature type="region of interest" description="Disordered" evidence="3">
    <location>
        <begin position="1"/>
        <end position="190"/>
    </location>
</feature>
<dbReference type="KEGG" id="nnu:104590213"/>
<dbReference type="InterPro" id="IPR036427">
    <property type="entry name" value="Bromodomain-like_sf"/>
</dbReference>
<organism evidence="5 6">
    <name type="scientific">Nelumbo nucifera</name>
    <name type="common">Sacred lotus</name>
    <dbReference type="NCBI Taxonomy" id="4432"/>
    <lineage>
        <taxon>Eukaryota</taxon>
        <taxon>Viridiplantae</taxon>
        <taxon>Streptophyta</taxon>
        <taxon>Embryophyta</taxon>
        <taxon>Tracheophyta</taxon>
        <taxon>Spermatophyta</taxon>
        <taxon>Magnoliopsida</taxon>
        <taxon>Proteales</taxon>
        <taxon>Nelumbonaceae</taxon>
        <taxon>Nelumbo</taxon>
    </lineage>
</organism>
<dbReference type="PROSITE" id="PS00633">
    <property type="entry name" value="BROMODOMAIN_1"/>
    <property type="match status" value="1"/>
</dbReference>